<evidence type="ECO:0000313" key="1">
    <source>
        <dbReference type="EMBL" id="OIJ88477.1"/>
    </source>
</evidence>
<keyword evidence="2" id="KW-1185">Reference proteome</keyword>
<dbReference type="STRING" id="1428652.BIV24_21495"/>
<sequence>MMDVDRPAIEEGTVADIWVLTQPTEGGKRRGFVRADVITSVSGDGNRVRALRSDTQGVVSLAVGVTLGGRRKSLPSGFHVHFLQTLDEVQRDNSTRARAIMARWDMDQEEWQWVVEDVEDLAPRDF</sequence>
<dbReference type="EMBL" id="MLYP01000057">
    <property type="protein sequence ID" value="OIJ88477.1"/>
    <property type="molecule type" value="Genomic_DNA"/>
</dbReference>
<protein>
    <submittedName>
        <fullName evidence="1">Uncharacterized protein</fullName>
    </submittedName>
</protein>
<accession>A0A1S2P497</accession>
<name>A0A1S2P497_9ACTN</name>
<gene>
    <name evidence="1" type="ORF">BIV24_21495</name>
</gene>
<dbReference type="AlphaFoldDB" id="A0A1S2P497"/>
<reference evidence="1 2" key="1">
    <citation type="submission" date="2016-10" db="EMBL/GenBank/DDBJ databases">
        <title>Genome sequence of Streptomyces sp. MUSC 93.</title>
        <authorList>
            <person name="Lee L.-H."/>
            <person name="Ser H.-L."/>
            <person name="Law J.W.-F."/>
        </authorList>
    </citation>
    <scope>NUCLEOTIDE SEQUENCE [LARGE SCALE GENOMIC DNA]</scope>
    <source>
        <strain evidence="1 2">MUSC 93</strain>
    </source>
</reference>
<proteinExistence type="predicted"/>
<evidence type="ECO:0000313" key="2">
    <source>
        <dbReference type="Proteomes" id="UP000179935"/>
    </source>
</evidence>
<comment type="caution">
    <text evidence="1">The sequence shown here is derived from an EMBL/GenBank/DDBJ whole genome shotgun (WGS) entry which is preliminary data.</text>
</comment>
<dbReference type="Proteomes" id="UP000179935">
    <property type="component" value="Unassembled WGS sequence"/>
</dbReference>
<organism evidence="1 2">
    <name type="scientific">Streptomyces colonosanans</name>
    <dbReference type="NCBI Taxonomy" id="1428652"/>
    <lineage>
        <taxon>Bacteria</taxon>
        <taxon>Bacillati</taxon>
        <taxon>Actinomycetota</taxon>
        <taxon>Actinomycetes</taxon>
        <taxon>Kitasatosporales</taxon>
        <taxon>Streptomycetaceae</taxon>
        <taxon>Streptomyces</taxon>
    </lineage>
</organism>